<feature type="transmembrane region" description="Helical" evidence="1">
    <location>
        <begin position="86"/>
        <end position="106"/>
    </location>
</feature>
<sequence>MPNKSWVLLLAMLPTGLITGVFYGFSVAINPALARLPDAVYLETMQAINEVIQNPLFGLPFFGAPLLLLWATWLHRRAARSVAQPLRLAALLYLVGNLGVTLGANVPLNEELAAFPIAHAQASQVATLRTHFARTWTGWHTVRTVASVGAWGLLLAACLADATPRAQKKA</sequence>
<feature type="transmembrane region" description="Helical" evidence="1">
    <location>
        <begin position="144"/>
        <end position="162"/>
    </location>
</feature>
<dbReference type="InterPro" id="IPR013901">
    <property type="entry name" value="Anthrone_oxy"/>
</dbReference>
<dbReference type="RefSeq" id="WP_382316999.1">
    <property type="nucleotide sequence ID" value="NZ_JBHUFD010000018.1"/>
</dbReference>
<keyword evidence="1" id="KW-0472">Membrane</keyword>
<organism evidence="2 3">
    <name type="scientific">Hymenobacter bucti</name>
    <dbReference type="NCBI Taxonomy" id="1844114"/>
    <lineage>
        <taxon>Bacteria</taxon>
        <taxon>Pseudomonadati</taxon>
        <taxon>Bacteroidota</taxon>
        <taxon>Cytophagia</taxon>
        <taxon>Cytophagales</taxon>
        <taxon>Hymenobacteraceae</taxon>
        <taxon>Hymenobacter</taxon>
    </lineage>
</organism>
<comment type="caution">
    <text evidence="2">The sequence shown here is derived from an EMBL/GenBank/DDBJ whole genome shotgun (WGS) entry which is preliminary data.</text>
</comment>
<proteinExistence type="predicted"/>
<dbReference type="EMBL" id="JBHUFD010000018">
    <property type="protein sequence ID" value="MFD1874854.1"/>
    <property type="molecule type" value="Genomic_DNA"/>
</dbReference>
<reference evidence="3" key="1">
    <citation type="journal article" date="2019" name="Int. J. Syst. Evol. Microbiol.">
        <title>The Global Catalogue of Microorganisms (GCM) 10K type strain sequencing project: providing services to taxonomists for standard genome sequencing and annotation.</title>
        <authorList>
            <consortium name="The Broad Institute Genomics Platform"/>
            <consortium name="The Broad Institute Genome Sequencing Center for Infectious Disease"/>
            <person name="Wu L."/>
            <person name="Ma J."/>
        </authorList>
    </citation>
    <scope>NUCLEOTIDE SEQUENCE [LARGE SCALE GENOMIC DNA]</scope>
    <source>
        <strain evidence="3">CGMCC 1.15795</strain>
    </source>
</reference>
<accession>A0ABW4QZN9</accession>
<dbReference type="Pfam" id="PF08592">
    <property type="entry name" value="Anthrone_oxy"/>
    <property type="match status" value="1"/>
</dbReference>
<protein>
    <submittedName>
        <fullName evidence="2">DUF1772 domain-containing protein</fullName>
    </submittedName>
</protein>
<keyword evidence="3" id="KW-1185">Reference proteome</keyword>
<gene>
    <name evidence="2" type="ORF">ACFSDX_20640</name>
</gene>
<evidence type="ECO:0000313" key="3">
    <source>
        <dbReference type="Proteomes" id="UP001597197"/>
    </source>
</evidence>
<name>A0ABW4QZN9_9BACT</name>
<keyword evidence="1" id="KW-1133">Transmembrane helix</keyword>
<feature type="transmembrane region" description="Helical" evidence="1">
    <location>
        <begin position="7"/>
        <end position="32"/>
    </location>
</feature>
<feature type="transmembrane region" description="Helical" evidence="1">
    <location>
        <begin position="52"/>
        <end position="74"/>
    </location>
</feature>
<evidence type="ECO:0000256" key="1">
    <source>
        <dbReference type="SAM" id="Phobius"/>
    </source>
</evidence>
<dbReference type="Proteomes" id="UP001597197">
    <property type="component" value="Unassembled WGS sequence"/>
</dbReference>
<evidence type="ECO:0000313" key="2">
    <source>
        <dbReference type="EMBL" id="MFD1874854.1"/>
    </source>
</evidence>
<keyword evidence="1" id="KW-0812">Transmembrane</keyword>